<keyword evidence="3" id="KW-1185">Reference proteome</keyword>
<evidence type="ECO:0000313" key="2">
    <source>
        <dbReference type="EMBL" id="EIM75054.1"/>
    </source>
</evidence>
<sequence>MYFLYNFTASGRLHYGVIPVICCWIFMKQCPSPILFYLSSCLIGLVLGLSACSSERNTFTNRLYHNTTARFNAYFLADSKIKELEQIIATTHQEDYTTILPIFYPIDSAIVEEHDALLEDARKLASKAIDWHRISKWVDDSYLLLGIVDYYRADFDDAINTFKYINVTSKDDALRHRALIQLLRAFIDLDYFEDATFVIDYLSKEGPIADENRFLLYKTLAYYYDKRNDLNGKIGALDQAVMLASDKKEKSRLNFILAQLYEEAGIESLAYSFYREAQKGNPPYERYFFAQLYAQKVADINRSKDFQKIRSYYDELFENSKNVEFRDVILYERALFELKQDDLDLARTLLRRGAAEQGKNKVTKGYIYEKLGTLSFEVDQDYRAASYYYDSALLHFRKGDAPVAQINARHAILHPYVKYYETVQENDSLLRLATLSPKEQEAFVDKFIAAEEERLIREAERKVVPKSSSVFDNLLAFGGGRGGGANTFYFENPVAMQQGAIEFNRVWGIRPVQDNWRRSAAQSFGGEEEPSPRASTAAMEEADPGPLANLPDRGALLDAIPNSPRAQQRLKTDLEDALFELGKLLHFSFKAHESAIDNLEKLLQDFPETSKRPETYYTLYLAHRELGKPSDYQARLNAEFPRSPFTFSVNNPNQPTGNLAYLESSRLYDRAYTAYQERAYEEAKGLVTEALEKYPLTRNTDRLVLLDIMLSGKLESEGMYQYKLEKFIGENENQDLVNLARKMLRALIGDPEEPEERIAEALPQAKEPEAKPDTAVVAPVIRRWFTKKI</sequence>
<dbReference type="Proteomes" id="UP000005551">
    <property type="component" value="Unassembled WGS sequence"/>
</dbReference>
<reference evidence="2 3" key="1">
    <citation type="submission" date="2012-05" db="EMBL/GenBank/DDBJ databases">
        <title>Genome sequence of Nitritalea halalkaliphila LW7.</title>
        <authorList>
            <person name="Jangir P.K."/>
            <person name="Singh A."/>
            <person name="Shivaji S."/>
            <person name="Sharma R."/>
        </authorList>
    </citation>
    <scope>NUCLEOTIDE SEQUENCE [LARGE SCALE GENOMIC DNA]</scope>
    <source>
        <strain evidence="2 3">LW7</strain>
    </source>
</reference>
<organism evidence="2 3">
    <name type="scientific">Nitritalea halalkaliphila LW7</name>
    <dbReference type="NCBI Taxonomy" id="1189621"/>
    <lineage>
        <taxon>Bacteria</taxon>
        <taxon>Pseudomonadati</taxon>
        <taxon>Bacteroidota</taxon>
        <taxon>Cytophagia</taxon>
        <taxon>Cytophagales</taxon>
        <taxon>Cyclobacteriaceae</taxon>
        <taxon>Nitritalea</taxon>
    </lineage>
</organism>
<dbReference type="Gene3D" id="1.25.40.10">
    <property type="entry name" value="Tetratricopeptide repeat domain"/>
    <property type="match status" value="2"/>
</dbReference>
<feature type="region of interest" description="Disordered" evidence="1">
    <location>
        <begin position="520"/>
        <end position="555"/>
    </location>
</feature>
<name>I5BZQ2_9BACT</name>
<comment type="caution">
    <text evidence="2">The sequence shown here is derived from an EMBL/GenBank/DDBJ whole genome shotgun (WGS) entry which is preliminary data.</text>
</comment>
<evidence type="ECO:0000313" key="3">
    <source>
        <dbReference type="Proteomes" id="UP000005551"/>
    </source>
</evidence>
<dbReference type="InterPro" id="IPR011990">
    <property type="entry name" value="TPR-like_helical_dom_sf"/>
</dbReference>
<evidence type="ECO:0000256" key="1">
    <source>
        <dbReference type="SAM" id="MobiDB-lite"/>
    </source>
</evidence>
<protein>
    <submittedName>
        <fullName evidence="2">Uncharacterized protein</fullName>
    </submittedName>
</protein>
<dbReference type="PATRIC" id="fig|1189621.3.peg.3019"/>
<gene>
    <name evidence="2" type="ORF">A3SI_14494</name>
</gene>
<dbReference type="AlphaFoldDB" id="I5BZQ2"/>
<dbReference type="EMBL" id="AJYA01000035">
    <property type="protein sequence ID" value="EIM75054.1"/>
    <property type="molecule type" value="Genomic_DNA"/>
</dbReference>
<proteinExistence type="predicted"/>
<dbReference type="STRING" id="1189621.A3SI_14494"/>
<accession>I5BZQ2</accession>